<evidence type="ECO:0000256" key="3">
    <source>
        <dbReference type="RuleBase" id="RU003788"/>
    </source>
</evidence>
<dbReference type="AlphaFoldDB" id="A0AAP8D3M6"/>
<dbReference type="GO" id="GO:0009253">
    <property type="term" value="P:peptidoglycan catabolic process"/>
    <property type="evidence" value="ECO:0007669"/>
    <property type="project" value="InterPro"/>
</dbReference>
<keyword evidence="1 3" id="KW-0929">Antimicrobial</keyword>
<dbReference type="InterPro" id="IPR023347">
    <property type="entry name" value="Lysozyme_dom_sf"/>
</dbReference>
<dbReference type="Pfam" id="PF00959">
    <property type="entry name" value="Phage_lysozyme"/>
    <property type="match status" value="1"/>
</dbReference>
<dbReference type="GO" id="GO:0003796">
    <property type="term" value="F:lysozyme activity"/>
    <property type="evidence" value="ECO:0007669"/>
    <property type="project" value="UniProtKB-EC"/>
</dbReference>
<keyword evidence="2 3" id="KW-0081">Bacteriolytic enzyme</keyword>
<dbReference type="SUPFAM" id="SSF53955">
    <property type="entry name" value="Lysozyme-like"/>
    <property type="match status" value="1"/>
</dbReference>
<comment type="catalytic activity">
    <reaction evidence="3">
        <text>Hydrolysis of (1-&gt;4)-beta-linkages between N-acetylmuramic acid and N-acetyl-D-glucosamine residues in a peptidoglycan and between N-acetyl-D-glucosamine residues in chitodextrins.</text>
        <dbReference type="EC" id="3.2.1.17"/>
    </reaction>
</comment>
<dbReference type="GO" id="GO:0016998">
    <property type="term" value="P:cell wall macromolecule catabolic process"/>
    <property type="evidence" value="ECO:0007669"/>
    <property type="project" value="InterPro"/>
</dbReference>
<dbReference type="PANTHER" id="PTHR37406">
    <property type="entry name" value="T4-TYPE LYSOZYME 1-RELATED"/>
    <property type="match status" value="1"/>
</dbReference>
<dbReference type="Gene3D" id="1.10.530.40">
    <property type="match status" value="1"/>
</dbReference>
<dbReference type="RefSeq" id="WP_003268744.1">
    <property type="nucleotide sequence ID" value="NZ_NCTK01000001.1"/>
</dbReference>
<evidence type="ECO:0000256" key="1">
    <source>
        <dbReference type="ARBA" id="ARBA00022529"/>
    </source>
</evidence>
<dbReference type="Proteomes" id="UP000216164">
    <property type="component" value="Unassembled WGS sequence"/>
</dbReference>
<dbReference type="InterPro" id="IPR002196">
    <property type="entry name" value="Glyco_hydro_24"/>
</dbReference>
<keyword evidence="3" id="KW-0326">Glycosidase</keyword>
<dbReference type="InterPro" id="IPR023346">
    <property type="entry name" value="Lysozyme-like_dom_sf"/>
</dbReference>
<comment type="similarity">
    <text evidence="3">Belongs to the glycosyl hydrolase 24 family.</text>
</comment>
<keyword evidence="3" id="KW-0378">Hydrolase</keyword>
<name>A0AAP8D3M6_RALSL</name>
<dbReference type="EC" id="3.2.1.17" evidence="3"/>
<dbReference type="InterPro" id="IPR052619">
    <property type="entry name" value="Phage_lysozyme-like"/>
</dbReference>
<dbReference type="GO" id="GO:0042742">
    <property type="term" value="P:defense response to bacterium"/>
    <property type="evidence" value="ECO:0007669"/>
    <property type="project" value="UniProtKB-KW"/>
</dbReference>
<dbReference type="GO" id="GO:0031640">
    <property type="term" value="P:killing of cells of another organism"/>
    <property type="evidence" value="ECO:0007669"/>
    <property type="project" value="UniProtKB-KW"/>
</dbReference>
<dbReference type="EMBL" id="NCTK01000001">
    <property type="protein sequence ID" value="OYQ12320.1"/>
    <property type="molecule type" value="Genomic_DNA"/>
</dbReference>
<reference evidence="4 5" key="1">
    <citation type="submission" date="2017-04" db="EMBL/GenBank/DDBJ databases">
        <title>Genome Announcement: Closed genomes of Ralstonia solanacearum strains K60, UW551, and UW700.</title>
        <authorList>
            <person name="Hayes M."/>
            <person name="Macintyre A.M."/>
            <person name="Allen C."/>
        </authorList>
    </citation>
    <scope>NUCLEOTIDE SEQUENCE [LARGE SCALE GENOMIC DNA]</scope>
    <source>
        <strain evidence="4 5">UW25</strain>
    </source>
</reference>
<accession>A0AAP8D3M6</accession>
<evidence type="ECO:0000313" key="4">
    <source>
        <dbReference type="EMBL" id="OYQ12320.1"/>
    </source>
</evidence>
<dbReference type="PANTHER" id="PTHR37406:SF1">
    <property type="entry name" value="T4-TYPE LYSOZYME 1-RELATED"/>
    <property type="match status" value="1"/>
</dbReference>
<protein>
    <recommendedName>
        <fullName evidence="3">Lysozyme</fullName>
        <ecNumber evidence="3">3.2.1.17</ecNumber>
    </recommendedName>
</protein>
<evidence type="ECO:0000313" key="5">
    <source>
        <dbReference type="Proteomes" id="UP000216164"/>
    </source>
</evidence>
<comment type="caution">
    <text evidence="4">The sequence shown here is derived from an EMBL/GenBank/DDBJ whole genome shotgun (WGS) entry which is preliminary data.</text>
</comment>
<proteinExistence type="inferred from homology"/>
<sequence length="145" mass="15797">MDNKLLVAELERDEGLRLKPYRDTVGKLTVGVGRNLDDVGLSQDEAEYLLQNDIKRACADLDANLPWWRELDDVRQRVLVNMCFNMGIGSIQAGRGLLSFGITLLKVKSGDYAGAAAGMLASKWAGQVGGRAKRLADMMRTGVAA</sequence>
<organism evidence="4 5">
    <name type="scientific">Ralstonia solanacearum K60</name>
    <dbReference type="NCBI Taxonomy" id="1091042"/>
    <lineage>
        <taxon>Bacteria</taxon>
        <taxon>Pseudomonadati</taxon>
        <taxon>Pseudomonadota</taxon>
        <taxon>Betaproteobacteria</taxon>
        <taxon>Burkholderiales</taxon>
        <taxon>Burkholderiaceae</taxon>
        <taxon>Ralstonia</taxon>
        <taxon>Ralstonia solanacearum species complex</taxon>
    </lineage>
</organism>
<gene>
    <name evidence="4" type="ORF">B7R77_02985</name>
</gene>
<evidence type="ECO:0000256" key="2">
    <source>
        <dbReference type="ARBA" id="ARBA00022638"/>
    </source>
</evidence>